<evidence type="ECO:0000313" key="1">
    <source>
        <dbReference type="EMBL" id="KAF0484666.1"/>
    </source>
</evidence>
<dbReference type="InterPro" id="IPR032675">
    <property type="entry name" value="LRR_dom_sf"/>
</dbReference>
<proteinExistence type="predicted"/>
<dbReference type="SUPFAM" id="SSF52047">
    <property type="entry name" value="RNI-like"/>
    <property type="match status" value="1"/>
</dbReference>
<dbReference type="Gene3D" id="3.80.10.10">
    <property type="entry name" value="Ribonuclease Inhibitor"/>
    <property type="match status" value="1"/>
</dbReference>
<protein>
    <submittedName>
        <fullName evidence="1">Uncharacterized protein</fullName>
    </submittedName>
</protein>
<dbReference type="OrthoDB" id="2323565at2759"/>
<reference evidence="1 2" key="1">
    <citation type="journal article" date="2019" name="Environ. Microbiol.">
        <title>At the nexus of three kingdoms: the genome of the mycorrhizal fungus Gigaspora margarita provides insights into plant, endobacterial and fungal interactions.</title>
        <authorList>
            <person name="Venice F."/>
            <person name="Ghignone S."/>
            <person name="Salvioli di Fossalunga A."/>
            <person name="Amselem J."/>
            <person name="Novero M."/>
            <person name="Xianan X."/>
            <person name="Sedzielewska Toro K."/>
            <person name="Morin E."/>
            <person name="Lipzen A."/>
            <person name="Grigoriev I.V."/>
            <person name="Henrissat B."/>
            <person name="Martin F.M."/>
            <person name="Bonfante P."/>
        </authorList>
    </citation>
    <scope>NUCLEOTIDE SEQUENCE [LARGE SCALE GENOMIC DNA]</scope>
    <source>
        <strain evidence="1 2">BEG34</strain>
    </source>
</reference>
<evidence type="ECO:0000313" key="2">
    <source>
        <dbReference type="Proteomes" id="UP000439903"/>
    </source>
</evidence>
<keyword evidence="2" id="KW-1185">Reference proteome</keyword>
<sequence length="400" mass="46904">MKWGCLETDLFHLNINVKKWIESQLALKPYDDSLIYHISNLLIKLYIESGATLHKLDIYISEFNEFKPEIINSLRRNEQFLSRIQYLSLSLVEMSEINTEIVITLLKILEKTPMKLNALQIDYDYREFTVSSGENPKKFHGIVSALECQIRSLREVIIECCDYSAEFQILMNCENLEILRIRYCNYRKLLKNFDHNRISTFELVDCQIDASEMGIIFEKSGTSLQRLKLESTYVFIIEQSSLLGALKSFCPNITFLDISFIEISKQFLDLISNLQKLQFLTLWWFWSIDETPNEEQIIQLAMQIARALPLTLQYLDLRNSRLNLYIGILLNNCNAPLKQLLIKSIDGKKNAEALVKFCKRKRTLKYVGVNSYCDWEFDYNFLKVDKYVTVVLYNDILVNC</sequence>
<name>A0A8H4AEA7_GIGMA</name>
<dbReference type="Proteomes" id="UP000439903">
    <property type="component" value="Unassembled WGS sequence"/>
</dbReference>
<accession>A0A8H4AEA7</accession>
<dbReference type="AlphaFoldDB" id="A0A8H4AEA7"/>
<gene>
    <name evidence="1" type="ORF">F8M41_022926</name>
</gene>
<organism evidence="1 2">
    <name type="scientific">Gigaspora margarita</name>
    <dbReference type="NCBI Taxonomy" id="4874"/>
    <lineage>
        <taxon>Eukaryota</taxon>
        <taxon>Fungi</taxon>
        <taxon>Fungi incertae sedis</taxon>
        <taxon>Mucoromycota</taxon>
        <taxon>Glomeromycotina</taxon>
        <taxon>Glomeromycetes</taxon>
        <taxon>Diversisporales</taxon>
        <taxon>Gigasporaceae</taxon>
        <taxon>Gigaspora</taxon>
    </lineage>
</organism>
<dbReference type="EMBL" id="WTPW01000729">
    <property type="protein sequence ID" value="KAF0484666.1"/>
    <property type="molecule type" value="Genomic_DNA"/>
</dbReference>
<comment type="caution">
    <text evidence="1">The sequence shown here is derived from an EMBL/GenBank/DDBJ whole genome shotgun (WGS) entry which is preliminary data.</text>
</comment>